<dbReference type="Gene3D" id="1.10.10.410">
    <property type="match status" value="1"/>
</dbReference>
<evidence type="ECO:0000256" key="6">
    <source>
        <dbReference type="ARBA" id="ARBA00023128"/>
    </source>
</evidence>
<evidence type="ECO:0000256" key="2">
    <source>
        <dbReference type="ARBA" id="ARBA00022598"/>
    </source>
</evidence>
<protein>
    <recommendedName>
        <fullName evidence="8">Glutamyl-tRNA(Gln) amidotransferase subunit B, mitochondrial</fullName>
        <shortName evidence="8">Glu-AdT subunit B</shortName>
        <ecNumber evidence="8">6.3.5.-</ecNumber>
    </recommendedName>
</protein>
<dbReference type="SUPFAM" id="SSF55931">
    <property type="entry name" value="Glutamine synthetase/guanido kinase"/>
    <property type="match status" value="1"/>
</dbReference>
<keyword evidence="5 8" id="KW-0648">Protein biosynthesis</keyword>
<dbReference type="InterPro" id="IPR017958">
    <property type="entry name" value="Gln-tRNA_amidoTrfase_suB_CS"/>
</dbReference>
<dbReference type="InterPro" id="IPR018027">
    <property type="entry name" value="Asn/Gln_amidotransferase"/>
</dbReference>
<keyword evidence="3 8" id="KW-0547">Nucleotide-binding</keyword>
<evidence type="ECO:0000256" key="8">
    <source>
        <dbReference type="HAMAP-Rule" id="MF_03147"/>
    </source>
</evidence>
<dbReference type="PANTHER" id="PTHR11659">
    <property type="entry name" value="GLUTAMYL-TRNA GLN AMIDOTRANSFERASE SUBUNIT B MITOCHONDRIAL AND PROKARYOTIC PET112-RELATED"/>
    <property type="match status" value="1"/>
</dbReference>
<gene>
    <name evidence="8 10" type="primary">PET112</name>
    <name evidence="10" type="ORF">CAAN4_G11078</name>
</gene>
<evidence type="ECO:0000256" key="5">
    <source>
        <dbReference type="ARBA" id="ARBA00022917"/>
    </source>
</evidence>
<dbReference type="EC" id="6.3.5.-" evidence="8"/>
<comment type="subunit">
    <text evidence="8">Subunit of the heterotrimeric GatFAB amidotransferase (AdT) complex, composed of A, B and F subunits.</text>
</comment>
<evidence type="ECO:0000256" key="3">
    <source>
        <dbReference type="ARBA" id="ARBA00022741"/>
    </source>
</evidence>
<keyword evidence="4 8" id="KW-0067">ATP-binding</keyword>
<dbReference type="SUPFAM" id="SSF89095">
    <property type="entry name" value="GatB/YqeY motif"/>
    <property type="match status" value="1"/>
</dbReference>
<feature type="domain" description="Asn/Gln amidotransferase" evidence="9">
    <location>
        <begin position="341"/>
        <end position="493"/>
    </location>
</feature>
<name>A0ABP0EHU8_9ASCO</name>
<accession>A0ABP0EHU8</accession>
<keyword evidence="6 8" id="KW-0496">Mitochondrion</keyword>
<comment type="function">
    <text evidence="8">Allows the formation of correctly charged Gln-tRNA(Gln) through the transamidation of misacylated Glu-tRNA(Gln) in the mitochondria. The reaction takes place in the presence of glutamine and ATP through an activated gamma-phospho-Glu-tRNA(Gln).</text>
</comment>
<comment type="similarity">
    <text evidence="1 8">Belongs to the GatB/GatE family. GatB subfamily.</text>
</comment>
<comment type="catalytic activity">
    <reaction evidence="7 8">
        <text>L-glutamyl-tRNA(Gln) + L-glutamine + ATP + H2O = L-glutaminyl-tRNA(Gln) + L-glutamate + ADP + phosphate + H(+)</text>
        <dbReference type="Rhea" id="RHEA:17521"/>
        <dbReference type="Rhea" id="RHEA-COMP:9681"/>
        <dbReference type="Rhea" id="RHEA-COMP:9684"/>
        <dbReference type="ChEBI" id="CHEBI:15377"/>
        <dbReference type="ChEBI" id="CHEBI:15378"/>
        <dbReference type="ChEBI" id="CHEBI:29985"/>
        <dbReference type="ChEBI" id="CHEBI:30616"/>
        <dbReference type="ChEBI" id="CHEBI:43474"/>
        <dbReference type="ChEBI" id="CHEBI:58359"/>
        <dbReference type="ChEBI" id="CHEBI:78520"/>
        <dbReference type="ChEBI" id="CHEBI:78521"/>
        <dbReference type="ChEBI" id="CHEBI:456216"/>
    </reaction>
</comment>
<dbReference type="InterPro" id="IPR014746">
    <property type="entry name" value="Gln_synth/guanido_kin_cat_dom"/>
</dbReference>
<dbReference type="SMART" id="SM00845">
    <property type="entry name" value="GatB_Yqey"/>
    <property type="match status" value="1"/>
</dbReference>
<dbReference type="NCBIfam" id="TIGR00133">
    <property type="entry name" value="gatB"/>
    <property type="match status" value="1"/>
</dbReference>
<evidence type="ECO:0000256" key="4">
    <source>
        <dbReference type="ARBA" id="ARBA00022840"/>
    </source>
</evidence>
<dbReference type="NCBIfam" id="NF004012">
    <property type="entry name" value="PRK05477.1-2"/>
    <property type="match status" value="1"/>
</dbReference>
<dbReference type="InterPro" id="IPR003789">
    <property type="entry name" value="Asn/Gln_tRNA_amidoTrase-B-like"/>
</dbReference>
<evidence type="ECO:0000256" key="1">
    <source>
        <dbReference type="ARBA" id="ARBA00005306"/>
    </source>
</evidence>
<evidence type="ECO:0000313" key="11">
    <source>
        <dbReference type="Proteomes" id="UP001497600"/>
    </source>
</evidence>
<dbReference type="InterPro" id="IPR023168">
    <property type="entry name" value="GatB_Yqey_C_2"/>
</dbReference>
<dbReference type="Pfam" id="PF02934">
    <property type="entry name" value="GatB_N"/>
    <property type="match status" value="1"/>
</dbReference>
<dbReference type="PROSITE" id="PS01234">
    <property type="entry name" value="GATB"/>
    <property type="match status" value="1"/>
</dbReference>
<evidence type="ECO:0000256" key="7">
    <source>
        <dbReference type="ARBA" id="ARBA00047913"/>
    </source>
</evidence>
<evidence type="ECO:0000259" key="9">
    <source>
        <dbReference type="SMART" id="SM00845"/>
    </source>
</evidence>
<reference evidence="10 11" key="1">
    <citation type="submission" date="2024-01" db="EMBL/GenBank/DDBJ databases">
        <authorList>
            <consortium name="Genoscope - CEA"/>
            <person name="William W."/>
        </authorList>
    </citation>
    <scope>NUCLEOTIDE SEQUENCE [LARGE SCALE GENOMIC DNA]</scope>
    <source>
        <strain evidence="10 11">29B2s-10</strain>
    </source>
</reference>
<dbReference type="InterPro" id="IPR017959">
    <property type="entry name" value="Asn/Gln-tRNA_amidoTrfase_suB/E"/>
</dbReference>
<dbReference type="EMBL" id="OZ004259">
    <property type="protein sequence ID" value="CAK7917967.1"/>
    <property type="molecule type" value="Genomic_DNA"/>
</dbReference>
<dbReference type="PANTHER" id="PTHR11659:SF0">
    <property type="entry name" value="GLUTAMYL-TRNA(GLN) AMIDOTRANSFERASE SUBUNIT B, MITOCHONDRIAL"/>
    <property type="match status" value="1"/>
</dbReference>
<keyword evidence="11" id="KW-1185">Reference proteome</keyword>
<dbReference type="InterPro" id="IPR006075">
    <property type="entry name" value="Asn/Gln-tRNA_Trfase_suB/E_cat"/>
</dbReference>
<comment type="subcellular location">
    <subcellularLocation>
        <location evidence="8">Mitochondrion</location>
    </subcellularLocation>
</comment>
<dbReference type="HAMAP" id="MF_00121">
    <property type="entry name" value="GatB"/>
    <property type="match status" value="1"/>
</dbReference>
<dbReference type="InterPro" id="IPR004413">
    <property type="entry name" value="GatB"/>
</dbReference>
<evidence type="ECO:0000313" key="10">
    <source>
        <dbReference type="EMBL" id="CAK7917967.1"/>
    </source>
</evidence>
<keyword evidence="2 8" id="KW-0436">Ligase</keyword>
<proteinExistence type="inferred from homology"/>
<dbReference type="Pfam" id="PF02637">
    <property type="entry name" value="GatB_Yqey"/>
    <property type="match status" value="1"/>
</dbReference>
<sequence>MVRFFSTSRCVSAFRPLVEYQLKCGLELHTQLKTKHKLFSLTPTSFNADPNTKVSYFDCGLPGTQPRLNPEALLLALKAAVALDCQVQPHSRFDRKHYFYPDQPLGYQITQHHKPIAFGGSLELKQPFDDIKQQSKTIHIQQIQIEQDTGKSIYDADGTVRVDLNRANTPLIELVTDPDFEDVHQVKAFIKKYQLLVKHLNICTGELDTGAIRVDVNISVNGNSRVEIKNLRNTTDIVQAIEYEYFRQVDLIKQSKPIELQTRGWNGIATVLQRSKENAVDYRYFPDSELPHIDLDPKIVEEIRQELPKFPDVIATELISKPYNLELKHAKFLVENQDLLGYYKELAATLIERGIPIKFASNWLFNNVTKAFKKLDLEIDPTIVPPQKLANLISFIAEKKVNSNTGDSILSKIIKNPGLKVEELVKEETIPEEDLSAATLDLCKKIIQQNPDVVEKIKGGKAKSIKFLIGLAMKQSRGRANSKELEEKFKNLLEV</sequence>
<organism evidence="10 11">
    <name type="scientific">[Candida] anglica</name>
    <dbReference type="NCBI Taxonomy" id="148631"/>
    <lineage>
        <taxon>Eukaryota</taxon>
        <taxon>Fungi</taxon>
        <taxon>Dikarya</taxon>
        <taxon>Ascomycota</taxon>
        <taxon>Saccharomycotina</taxon>
        <taxon>Pichiomycetes</taxon>
        <taxon>Debaryomycetaceae</taxon>
        <taxon>Kurtzmaniella</taxon>
    </lineage>
</organism>
<dbReference type="Proteomes" id="UP001497600">
    <property type="component" value="Chromosome G"/>
</dbReference>